<dbReference type="KEGG" id="hcv:FTV88_2633"/>
<keyword evidence="2" id="KW-0813">Transport</keyword>
<dbReference type="Gene3D" id="1.20.810.10">
    <property type="entry name" value="Cytochrome Bc1 Complex, Chain C"/>
    <property type="match status" value="1"/>
</dbReference>
<evidence type="ECO:0000256" key="5">
    <source>
        <dbReference type="ARBA" id="ARBA00022723"/>
    </source>
</evidence>
<evidence type="ECO:0000256" key="7">
    <source>
        <dbReference type="ARBA" id="ARBA00022989"/>
    </source>
</evidence>
<name>A0A5Q2N530_9FIRM</name>
<dbReference type="Pfam" id="PF00032">
    <property type="entry name" value="Cytochrom_B_C"/>
    <property type="match status" value="1"/>
</dbReference>
<dbReference type="InterPro" id="IPR005798">
    <property type="entry name" value="Cyt_b/b6_C"/>
</dbReference>
<protein>
    <submittedName>
        <fullName evidence="12">Subunit IV of cytochrome bc complex, PetD</fullName>
    </submittedName>
</protein>
<keyword evidence="5" id="KW-0479">Metal-binding</keyword>
<keyword evidence="4 10" id="KW-0812">Transmembrane</keyword>
<evidence type="ECO:0000256" key="2">
    <source>
        <dbReference type="ARBA" id="ARBA00022448"/>
    </source>
</evidence>
<dbReference type="Proteomes" id="UP000366051">
    <property type="component" value="Chromosome"/>
</dbReference>
<evidence type="ECO:0000256" key="10">
    <source>
        <dbReference type="SAM" id="Phobius"/>
    </source>
</evidence>
<keyword evidence="13" id="KW-1185">Reference proteome</keyword>
<dbReference type="AlphaFoldDB" id="A0A5Q2N530"/>
<dbReference type="SUPFAM" id="SSF81648">
    <property type="entry name" value="a domain/subunit of cytochrome bc1 complex (Ubiquinol-cytochrome c reductase)"/>
    <property type="match status" value="1"/>
</dbReference>
<dbReference type="PANTHER" id="PTHR19271:SF16">
    <property type="entry name" value="CYTOCHROME B"/>
    <property type="match status" value="1"/>
</dbReference>
<evidence type="ECO:0000313" key="12">
    <source>
        <dbReference type="EMBL" id="QGG48726.1"/>
    </source>
</evidence>
<keyword evidence="8" id="KW-0408">Iron</keyword>
<dbReference type="GO" id="GO:0046872">
    <property type="term" value="F:metal ion binding"/>
    <property type="evidence" value="ECO:0007669"/>
    <property type="project" value="UniProtKB-KW"/>
</dbReference>
<dbReference type="PANTHER" id="PTHR19271">
    <property type="entry name" value="CYTOCHROME B"/>
    <property type="match status" value="1"/>
</dbReference>
<feature type="transmembrane region" description="Helical" evidence="10">
    <location>
        <begin position="20"/>
        <end position="37"/>
    </location>
</feature>
<dbReference type="OrthoDB" id="2380469at2"/>
<dbReference type="RefSeq" id="WP_153725839.1">
    <property type="nucleotide sequence ID" value="NZ_CP045875.1"/>
</dbReference>
<keyword evidence="7 10" id="KW-1133">Transmembrane helix</keyword>
<evidence type="ECO:0000313" key="13">
    <source>
        <dbReference type="Proteomes" id="UP000366051"/>
    </source>
</evidence>
<proteinExistence type="predicted"/>
<dbReference type="EMBL" id="CP045875">
    <property type="protein sequence ID" value="QGG48726.1"/>
    <property type="molecule type" value="Genomic_DNA"/>
</dbReference>
<organism evidence="12 13">
    <name type="scientific">Heliorestis convoluta</name>
    <dbReference type="NCBI Taxonomy" id="356322"/>
    <lineage>
        <taxon>Bacteria</taxon>
        <taxon>Bacillati</taxon>
        <taxon>Bacillota</taxon>
        <taxon>Clostridia</taxon>
        <taxon>Eubacteriales</taxon>
        <taxon>Heliobacteriaceae</taxon>
        <taxon>Heliorestis</taxon>
    </lineage>
</organism>
<evidence type="ECO:0000256" key="8">
    <source>
        <dbReference type="ARBA" id="ARBA00023004"/>
    </source>
</evidence>
<reference evidence="13" key="1">
    <citation type="submission" date="2019-11" db="EMBL/GenBank/DDBJ databases">
        <title>Genome sequence of Heliorestis convoluta strain HH, an alkaliphilic and minimalistic phototrophic bacterium from a soda lake in Egypt.</title>
        <authorList>
            <person name="Dewey E.D."/>
            <person name="Stokes L.M."/>
            <person name="Burchell B.M."/>
            <person name="Shaffer K.N."/>
            <person name="Huntington A.M."/>
            <person name="Baker J.M."/>
            <person name="Nadendla S."/>
            <person name="Giglio M.G."/>
            <person name="Touchman J.W."/>
            <person name="Blankenship R.E."/>
            <person name="Madigan M.T."/>
            <person name="Sattley W.M."/>
        </authorList>
    </citation>
    <scope>NUCLEOTIDE SEQUENCE [LARGE SCALE GENOMIC DNA]</scope>
    <source>
        <strain evidence="13">HH</strain>
    </source>
</reference>
<feature type="domain" description="Cytochrome b/b6 C-terminal region profile" evidence="11">
    <location>
        <begin position="1"/>
        <end position="131"/>
    </location>
</feature>
<keyword evidence="3" id="KW-0349">Heme</keyword>
<evidence type="ECO:0000256" key="1">
    <source>
        <dbReference type="ARBA" id="ARBA00004141"/>
    </source>
</evidence>
<evidence type="ECO:0000256" key="4">
    <source>
        <dbReference type="ARBA" id="ARBA00022692"/>
    </source>
</evidence>
<dbReference type="InterPro" id="IPR036150">
    <property type="entry name" value="Cyt_b/b6_C_sf"/>
</dbReference>
<dbReference type="GO" id="GO:0016491">
    <property type="term" value="F:oxidoreductase activity"/>
    <property type="evidence" value="ECO:0007669"/>
    <property type="project" value="InterPro"/>
</dbReference>
<feature type="transmembrane region" description="Helical" evidence="10">
    <location>
        <begin position="105"/>
        <end position="126"/>
    </location>
</feature>
<accession>A0A5Q2N530</accession>
<evidence type="ECO:0000256" key="3">
    <source>
        <dbReference type="ARBA" id="ARBA00022617"/>
    </source>
</evidence>
<evidence type="ECO:0000259" key="11">
    <source>
        <dbReference type="PROSITE" id="PS51003"/>
    </source>
</evidence>
<keyword evidence="6" id="KW-0249">Electron transport</keyword>
<gene>
    <name evidence="12" type="primary">petD</name>
    <name evidence="12" type="ORF">FTV88_2633</name>
</gene>
<feature type="transmembrane region" description="Helical" evidence="10">
    <location>
        <begin position="74"/>
        <end position="93"/>
    </location>
</feature>
<evidence type="ECO:0000256" key="6">
    <source>
        <dbReference type="ARBA" id="ARBA00022982"/>
    </source>
</evidence>
<dbReference type="PROSITE" id="PS51003">
    <property type="entry name" value="CYTB_CTER"/>
    <property type="match status" value="1"/>
</dbReference>
<evidence type="ECO:0000256" key="9">
    <source>
        <dbReference type="ARBA" id="ARBA00023136"/>
    </source>
</evidence>
<sequence>MEKQKKFTIPFMPTHITTEAAVTMVFIGVLLIMSGAFPKLMHAPADPLVTPMNLKPEWYILWGYAILEMVPNKLLGVILPGVLLGLLVVVPWLERNPHRHPKKRVFAVTVFSAMIVLVAILTYIGATIQFG</sequence>
<keyword evidence="9 10" id="KW-0472">Membrane</keyword>
<comment type="subcellular location">
    <subcellularLocation>
        <location evidence="1">Membrane</location>
        <topology evidence="1">Multi-pass membrane protein</topology>
    </subcellularLocation>
</comment>
<dbReference type="GO" id="GO:0009055">
    <property type="term" value="F:electron transfer activity"/>
    <property type="evidence" value="ECO:0007669"/>
    <property type="project" value="InterPro"/>
</dbReference>
<dbReference type="InterPro" id="IPR027387">
    <property type="entry name" value="Cytb/b6-like_sf"/>
</dbReference>
<dbReference type="GO" id="GO:0016020">
    <property type="term" value="C:membrane"/>
    <property type="evidence" value="ECO:0007669"/>
    <property type="project" value="UniProtKB-SubCell"/>
</dbReference>